<dbReference type="Proteomes" id="UP000316598">
    <property type="component" value="Unassembled WGS sequence"/>
</dbReference>
<comment type="caution">
    <text evidence="2">The sequence shown here is derived from an EMBL/GenBank/DDBJ whole genome shotgun (WGS) entry which is preliminary data.</text>
</comment>
<evidence type="ECO:0000313" key="3">
    <source>
        <dbReference type="Proteomes" id="UP000316598"/>
    </source>
</evidence>
<evidence type="ECO:0000313" key="2">
    <source>
        <dbReference type="EMBL" id="TWT54307.1"/>
    </source>
</evidence>
<feature type="compositionally biased region" description="Basic and acidic residues" evidence="1">
    <location>
        <begin position="1"/>
        <end position="16"/>
    </location>
</feature>
<sequence length="137" mass="14647">MAKNENLKRKLKAADRRRARRPDSTLASAETGADVSTTADEPDVAGLCVSEILRPRGRHVLADVSVIAALKGCLSGSVPDAADAENLYVNLNKIAKRDDVSNAAFRDAIGSLLKTATSHRDERDGGAFVRFLNILSS</sequence>
<dbReference type="AlphaFoldDB" id="A0A5C5WUA9"/>
<proteinExistence type="predicted"/>
<name>A0A5C5WUA9_9BACT</name>
<gene>
    <name evidence="2" type="ORF">Pla22_19490</name>
</gene>
<protein>
    <submittedName>
        <fullName evidence="2">Uncharacterized protein</fullName>
    </submittedName>
</protein>
<reference evidence="2 3" key="1">
    <citation type="submission" date="2019-02" db="EMBL/GenBank/DDBJ databases">
        <title>Deep-cultivation of Planctomycetes and their phenomic and genomic characterization uncovers novel biology.</title>
        <authorList>
            <person name="Wiegand S."/>
            <person name="Jogler M."/>
            <person name="Boedeker C."/>
            <person name="Pinto D."/>
            <person name="Vollmers J."/>
            <person name="Rivas-Marin E."/>
            <person name="Kohn T."/>
            <person name="Peeters S.H."/>
            <person name="Heuer A."/>
            <person name="Rast P."/>
            <person name="Oberbeckmann S."/>
            <person name="Bunk B."/>
            <person name="Jeske O."/>
            <person name="Meyerdierks A."/>
            <person name="Storesund J.E."/>
            <person name="Kallscheuer N."/>
            <person name="Luecker S."/>
            <person name="Lage O.M."/>
            <person name="Pohl T."/>
            <person name="Merkel B.J."/>
            <person name="Hornburger P."/>
            <person name="Mueller R.-W."/>
            <person name="Bruemmer F."/>
            <person name="Labrenz M."/>
            <person name="Spormann A.M."/>
            <person name="Op Den Camp H."/>
            <person name="Overmann J."/>
            <person name="Amann R."/>
            <person name="Jetten M.S.M."/>
            <person name="Mascher T."/>
            <person name="Medema M.H."/>
            <person name="Devos D.P."/>
            <person name="Kaster A.-K."/>
            <person name="Ovreas L."/>
            <person name="Rohde M."/>
            <person name="Galperin M.Y."/>
            <person name="Jogler C."/>
        </authorList>
    </citation>
    <scope>NUCLEOTIDE SEQUENCE [LARGE SCALE GENOMIC DNA]</scope>
    <source>
        <strain evidence="2 3">Pla22</strain>
    </source>
</reference>
<organism evidence="2 3">
    <name type="scientific">Rubripirellula amarantea</name>
    <dbReference type="NCBI Taxonomy" id="2527999"/>
    <lineage>
        <taxon>Bacteria</taxon>
        <taxon>Pseudomonadati</taxon>
        <taxon>Planctomycetota</taxon>
        <taxon>Planctomycetia</taxon>
        <taxon>Pirellulales</taxon>
        <taxon>Pirellulaceae</taxon>
        <taxon>Rubripirellula</taxon>
    </lineage>
</organism>
<dbReference type="OrthoDB" id="284142at2"/>
<accession>A0A5C5WUA9</accession>
<evidence type="ECO:0000256" key="1">
    <source>
        <dbReference type="SAM" id="MobiDB-lite"/>
    </source>
</evidence>
<keyword evidence="3" id="KW-1185">Reference proteome</keyword>
<feature type="region of interest" description="Disordered" evidence="1">
    <location>
        <begin position="1"/>
        <end position="39"/>
    </location>
</feature>
<dbReference type="EMBL" id="SJPI01000001">
    <property type="protein sequence ID" value="TWT54307.1"/>
    <property type="molecule type" value="Genomic_DNA"/>
</dbReference>
<dbReference type="RefSeq" id="WP_146514373.1">
    <property type="nucleotide sequence ID" value="NZ_SJPI01000001.1"/>
</dbReference>